<evidence type="ECO:0000256" key="5">
    <source>
        <dbReference type="ARBA" id="ARBA00022946"/>
    </source>
</evidence>
<feature type="domain" description="Acyl-ACP thioesterase N-terminal hotdog" evidence="8">
    <location>
        <begin position="9"/>
        <end position="127"/>
    </location>
</feature>
<dbReference type="InterPro" id="IPR049427">
    <property type="entry name" value="Acyl-ACP_TE_C"/>
</dbReference>
<comment type="similarity">
    <text evidence="1">Belongs to the acyl-ACP thioesterase family.</text>
</comment>
<dbReference type="CDD" id="cd00586">
    <property type="entry name" value="4HBT"/>
    <property type="match status" value="2"/>
</dbReference>
<dbReference type="Pfam" id="PF20791">
    <property type="entry name" value="Acyl-ACP_TE_C"/>
    <property type="match status" value="1"/>
</dbReference>
<evidence type="ECO:0000256" key="2">
    <source>
        <dbReference type="ARBA" id="ARBA00022516"/>
    </source>
</evidence>
<keyword evidence="7" id="KW-0275">Fatty acid biosynthesis</keyword>
<dbReference type="PANTHER" id="PTHR31727:SF6">
    <property type="entry name" value="OLEOYL-ACYL CARRIER PROTEIN THIOESTERASE 1, CHLOROPLASTIC"/>
    <property type="match status" value="1"/>
</dbReference>
<dbReference type="AlphaFoldDB" id="A0A974XG89"/>
<name>A0A974XG89_9FIRM</name>
<dbReference type="SUPFAM" id="SSF54637">
    <property type="entry name" value="Thioesterase/thiol ester dehydrase-isomerase"/>
    <property type="match status" value="2"/>
</dbReference>
<keyword evidence="3" id="KW-0378">Hydrolase</keyword>
<evidence type="ECO:0000256" key="7">
    <source>
        <dbReference type="ARBA" id="ARBA00023160"/>
    </source>
</evidence>
<dbReference type="RefSeq" id="WP_207299085.1">
    <property type="nucleotide sequence ID" value="NZ_CP071444.1"/>
</dbReference>
<dbReference type="KEGG" id="alka:J0B03_07885"/>
<dbReference type="EMBL" id="CP071444">
    <property type="protein sequence ID" value="QSX07743.1"/>
    <property type="molecule type" value="Genomic_DNA"/>
</dbReference>
<evidence type="ECO:0000256" key="6">
    <source>
        <dbReference type="ARBA" id="ARBA00023098"/>
    </source>
</evidence>
<keyword evidence="4" id="KW-0276">Fatty acid metabolism</keyword>
<dbReference type="Gene3D" id="3.10.129.10">
    <property type="entry name" value="Hotdog Thioesterase"/>
    <property type="match status" value="1"/>
</dbReference>
<dbReference type="GO" id="GO:0016297">
    <property type="term" value="F:fatty acyl-[ACP] hydrolase activity"/>
    <property type="evidence" value="ECO:0007669"/>
    <property type="project" value="InterPro"/>
</dbReference>
<proteinExistence type="inferred from homology"/>
<evidence type="ECO:0000256" key="1">
    <source>
        <dbReference type="ARBA" id="ARBA00006500"/>
    </source>
</evidence>
<dbReference type="InterPro" id="IPR029069">
    <property type="entry name" value="HotDog_dom_sf"/>
</dbReference>
<dbReference type="GO" id="GO:0000036">
    <property type="term" value="F:acyl carrier activity"/>
    <property type="evidence" value="ECO:0007669"/>
    <property type="project" value="TreeGrafter"/>
</dbReference>
<evidence type="ECO:0000256" key="4">
    <source>
        <dbReference type="ARBA" id="ARBA00022832"/>
    </source>
</evidence>
<keyword evidence="6" id="KW-0443">Lipid metabolism</keyword>
<keyword evidence="11" id="KW-1185">Reference proteome</keyword>
<evidence type="ECO:0000259" key="8">
    <source>
        <dbReference type="Pfam" id="PF01643"/>
    </source>
</evidence>
<evidence type="ECO:0008006" key="12">
    <source>
        <dbReference type="Google" id="ProtNLM"/>
    </source>
</evidence>
<dbReference type="Pfam" id="PF01643">
    <property type="entry name" value="Acyl-ACP_TE"/>
    <property type="match status" value="1"/>
</dbReference>
<evidence type="ECO:0000313" key="11">
    <source>
        <dbReference type="Proteomes" id="UP000663499"/>
    </source>
</evidence>
<keyword evidence="5" id="KW-0809">Transit peptide</keyword>
<reference evidence="10" key="1">
    <citation type="submission" date="2021-03" db="EMBL/GenBank/DDBJ databases">
        <title>Alkalibacter marinus sp. nov., isolated from tidal flat sediment.</title>
        <authorList>
            <person name="Namirimu T."/>
            <person name="Yang J.-A."/>
            <person name="Yang S.-H."/>
            <person name="Kim Y.-J."/>
            <person name="Kwon K.K."/>
        </authorList>
    </citation>
    <scope>NUCLEOTIDE SEQUENCE</scope>
    <source>
        <strain evidence="10">ES005</strain>
    </source>
</reference>
<sequence length="250" mass="29183">MAGYQRTEIHRIKSYEVDKNQRLHLERLVNYAQDIAMAQGESMGIGQGHLTDQGLAWVIVKFDIRLDRYPLYNEEIHVTTQPVGFHKLTADRRFWFADRDQKTLGTIASQWVMVDINKGRMKSIPEFYPKQYGFDFANNEKIVYDKVQMPDSWGTEAKERVKFSDLDFNDHVNNGRYLRWIMDGFPEGFLDVHGVKRLQVSFKKEARLGEVVTLRTTLPGEDEPHSLVEMTSEKGESLVQGRIDWFKFSE</sequence>
<dbReference type="Proteomes" id="UP000663499">
    <property type="component" value="Chromosome"/>
</dbReference>
<feature type="domain" description="Acyl-ACP thioesterase-like C-terminal" evidence="9">
    <location>
        <begin position="157"/>
        <end position="246"/>
    </location>
</feature>
<dbReference type="InterPro" id="IPR002864">
    <property type="entry name" value="Acyl-ACP_thioesterase_NHD"/>
</dbReference>
<dbReference type="InterPro" id="IPR045023">
    <property type="entry name" value="FATA/B"/>
</dbReference>
<protein>
    <recommendedName>
        <fullName evidence="12">Acyl-ACP thioesterase</fullName>
    </recommendedName>
</protein>
<gene>
    <name evidence="10" type="ORF">J0B03_07885</name>
</gene>
<organism evidence="10 11">
    <name type="scientific">Alkalibacter rhizosphaerae</name>
    <dbReference type="NCBI Taxonomy" id="2815577"/>
    <lineage>
        <taxon>Bacteria</taxon>
        <taxon>Bacillati</taxon>
        <taxon>Bacillota</taxon>
        <taxon>Clostridia</taxon>
        <taxon>Eubacteriales</taxon>
        <taxon>Eubacteriaceae</taxon>
        <taxon>Alkalibacter</taxon>
    </lineage>
</organism>
<accession>A0A974XG89</accession>
<evidence type="ECO:0000259" key="9">
    <source>
        <dbReference type="Pfam" id="PF20791"/>
    </source>
</evidence>
<evidence type="ECO:0000313" key="10">
    <source>
        <dbReference type="EMBL" id="QSX07743.1"/>
    </source>
</evidence>
<dbReference type="PANTHER" id="PTHR31727">
    <property type="entry name" value="OLEOYL-ACYL CARRIER PROTEIN THIOESTERASE 1, CHLOROPLASTIC"/>
    <property type="match status" value="1"/>
</dbReference>
<keyword evidence="2" id="KW-0444">Lipid biosynthesis</keyword>
<evidence type="ECO:0000256" key="3">
    <source>
        <dbReference type="ARBA" id="ARBA00022801"/>
    </source>
</evidence>